<evidence type="ECO:0000313" key="2">
    <source>
        <dbReference type="EMBL" id="CAE6431543.1"/>
    </source>
</evidence>
<sequence>MSLLLACLGRTYHKKFNLVNELDDLEKAIEYKTLTLTRTPDNDPGLSELLFGLAGLHGQRYQRLGDLDDIAKAIEYGHISIDMTPDGNSAMASGLANLGTFHSIRFANLGELTDLEDAIQYLSRAVALTPNDDPELPVRLNNLGGTCIARFEHVGKRNDIEKAIEYGTRALGLAPHGHPELPNVLQGLGISHRKHFKLQGKLSDLEDAVKYQSRALALTPDGHPHLPYRLANLGATHRERFQRLGELSDLENAIEYESRAVALTPDGHPNLPTSLGNLGASHSVRFQRLGELSDVENAIEYQSHALALTPDGHPNLPSSLANLGLFHNVRFERLGELSDLENAIEYQSRAISLTPDGHPNLPSSLANLGASHSDRFKRLGELSDLDNAIEYQSRALSLTPDDHPDTSKMQFNHAASHLLYYQCTTDYSHLRHSLDFFRRASQSLSGAPRDKFRSAQTWAKTASVHNPDSRIEAYQTAIDLLPQFIWLGATTTQRYEDLLMTEALAAEAATAAVRSSNYSLALEWLEHARCVVWTQSLMLRSPLDKLRSVDPDLKDQLQSVADQLHNAGSYSRESRALVSGPMTPEQVAQEHRRLAKQYEDLLVQIRQLPGFDDFLRPMKAKALVQAACTGPVVVITCYENNCDALLILPGQDSVGHVPLPGFSAHKAQQARETLESSLRCKGIRERGVKVRQEPGQMDEMLSLLATLWHDVVKPILDHLGYINNNSADKLPHITWCPTGALSFLPLHAAGDYGQGGSRVFDHVISSYTPTLTALLAPGSNTTRSTSSCRILAIGQANTPKHSALPGTTKELACIHAHTPGDVHYSPLMGSQATVSAVLNAMEQHDWVHLACHAHQNVSDPTKSGFFLHDGVLDLAEINRRSFKGKGLAFLSACQTATGDDRLADEAVHLASGMLMAGYSSVIATMWSVHDEDAPLVADKVYAQLMKDGRVGNGEAGMALHNALAVLRKQVGEQKFERWVPFIHIGS</sequence>
<dbReference type="Gene3D" id="1.25.40.10">
    <property type="entry name" value="Tetratricopeptide repeat domain"/>
    <property type="match status" value="3"/>
</dbReference>
<dbReference type="EMBL" id="CAJMWV010001237">
    <property type="protein sequence ID" value="CAE6431543.1"/>
    <property type="molecule type" value="Genomic_DNA"/>
</dbReference>
<dbReference type="InterPro" id="IPR011990">
    <property type="entry name" value="TPR-like_helical_dom_sf"/>
</dbReference>
<accession>A0A8H2XS68</accession>
<feature type="domain" description="CHAT" evidence="1">
    <location>
        <begin position="703"/>
        <end position="986"/>
    </location>
</feature>
<dbReference type="PANTHER" id="PTHR19959:SF119">
    <property type="entry name" value="FUNGAL LIPASE-LIKE DOMAIN-CONTAINING PROTEIN"/>
    <property type="match status" value="1"/>
</dbReference>
<proteinExistence type="predicted"/>
<dbReference type="SUPFAM" id="SSF81901">
    <property type="entry name" value="HCP-like"/>
    <property type="match status" value="1"/>
</dbReference>
<gene>
    <name evidence="2" type="ORF">RDB_LOCUS43864</name>
</gene>
<dbReference type="OrthoDB" id="9991317at2759"/>
<evidence type="ECO:0000259" key="1">
    <source>
        <dbReference type="Pfam" id="PF12770"/>
    </source>
</evidence>
<dbReference type="AlphaFoldDB" id="A0A8H2XS68"/>
<dbReference type="InterPro" id="IPR024983">
    <property type="entry name" value="CHAT_dom"/>
</dbReference>
<reference evidence="2" key="1">
    <citation type="submission" date="2021-01" db="EMBL/GenBank/DDBJ databases">
        <authorList>
            <person name="Kaushik A."/>
        </authorList>
    </citation>
    <scope>NUCLEOTIDE SEQUENCE</scope>
    <source>
        <strain evidence="2">AG3-1AP</strain>
    </source>
</reference>
<evidence type="ECO:0000313" key="3">
    <source>
        <dbReference type="Proteomes" id="UP000663831"/>
    </source>
</evidence>
<dbReference type="PANTHER" id="PTHR19959">
    <property type="entry name" value="KINESIN LIGHT CHAIN"/>
    <property type="match status" value="1"/>
</dbReference>
<comment type="caution">
    <text evidence="2">The sequence shown here is derived from an EMBL/GenBank/DDBJ whole genome shotgun (WGS) entry which is preliminary data.</text>
</comment>
<name>A0A8H2XS68_9AGAM</name>
<dbReference type="Proteomes" id="UP000663831">
    <property type="component" value="Unassembled WGS sequence"/>
</dbReference>
<dbReference type="Pfam" id="PF12770">
    <property type="entry name" value="CHAT"/>
    <property type="match status" value="1"/>
</dbReference>
<protein>
    <recommendedName>
        <fullName evidence="1">CHAT domain-containing protein</fullName>
    </recommendedName>
</protein>
<organism evidence="2 3">
    <name type="scientific">Rhizoctonia solani</name>
    <dbReference type="NCBI Taxonomy" id="456999"/>
    <lineage>
        <taxon>Eukaryota</taxon>
        <taxon>Fungi</taxon>
        <taxon>Dikarya</taxon>
        <taxon>Basidiomycota</taxon>
        <taxon>Agaricomycotina</taxon>
        <taxon>Agaricomycetes</taxon>
        <taxon>Cantharellales</taxon>
        <taxon>Ceratobasidiaceae</taxon>
        <taxon>Rhizoctonia</taxon>
    </lineage>
</organism>